<proteinExistence type="predicted"/>
<evidence type="ECO:0008006" key="3">
    <source>
        <dbReference type="Google" id="ProtNLM"/>
    </source>
</evidence>
<evidence type="ECO:0000313" key="2">
    <source>
        <dbReference type="Proteomes" id="UP000439986"/>
    </source>
</evidence>
<dbReference type="EMBL" id="WKJL01000006">
    <property type="protein sequence ID" value="MRW84572.1"/>
    <property type="molecule type" value="Genomic_DNA"/>
</dbReference>
<reference evidence="1 2" key="1">
    <citation type="submission" date="2019-11" db="EMBL/GenBank/DDBJ databases">
        <title>Novel species isolated from a subtropical stream in China.</title>
        <authorList>
            <person name="Lu H."/>
        </authorList>
    </citation>
    <scope>NUCLEOTIDE SEQUENCE [LARGE SCALE GENOMIC DNA]</scope>
    <source>
        <strain evidence="1 2">FT26W</strain>
    </source>
</reference>
<dbReference type="Proteomes" id="UP000439986">
    <property type="component" value="Unassembled WGS sequence"/>
</dbReference>
<organism evidence="1 2">
    <name type="scientific">Duganella aquatilis</name>
    <dbReference type="NCBI Taxonomy" id="2666082"/>
    <lineage>
        <taxon>Bacteria</taxon>
        <taxon>Pseudomonadati</taxon>
        <taxon>Pseudomonadota</taxon>
        <taxon>Betaproteobacteria</taxon>
        <taxon>Burkholderiales</taxon>
        <taxon>Oxalobacteraceae</taxon>
        <taxon>Telluria group</taxon>
        <taxon>Duganella</taxon>
    </lineage>
</organism>
<comment type="caution">
    <text evidence="1">The sequence shown here is derived from an EMBL/GenBank/DDBJ whole genome shotgun (WGS) entry which is preliminary data.</text>
</comment>
<keyword evidence="2" id="KW-1185">Reference proteome</keyword>
<sequence>MNDKTATAPPHDDLRDLIGQAISDEIAAGAEQPDWCDSREIDRLADAVLAVRVRPARVG</sequence>
<evidence type="ECO:0000313" key="1">
    <source>
        <dbReference type="EMBL" id="MRW84572.1"/>
    </source>
</evidence>
<dbReference type="RefSeq" id="WP_154357631.1">
    <property type="nucleotide sequence ID" value="NZ_WKJL01000006.1"/>
</dbReference>
<name>A0A844D7E3_9BURK</name>
<dbReference type="AlphaFoldDB" id="A0A844D7E3"/>
<accession>A0A844D7E3</accession>
<protein>
    <recommendedName>
        <fullName evidence="3">Acyl-CoA dehydrogenase</fullName>
    </recommendedName>
</protein>
<gene>
    <name evidence="1" type="ORF">GJ698_10795</name>
</gene>